<gene>
    <name evidence="3" type="ORF">K504DRAFT_463470</name>
</gene>
<feature type="compositionally biased region" description="Basic and acidic residues" evidence="2">
    <location>
        <begin position="680"/>
        <end position="692"/>
    </location>
</feature>
<feature type="region of interest" description="Disordered" evidence="2">
    <location>
        <begin position="1"/>
        <end position="68"/>
    </location>
</feature>
<dbReference type="Gene3D" id="1.20.5.340">
    <property type="match status" value="1"/>
</dbReference>
<feature type="compositionally biased region" description="Basic and acidic residues" evidence="2">
    <location>
        <begin position="597"/>
        <end position="612"/>
    </location>
</feature>
<dbReference type="SUPFAM" id="SSF57997">
    <property type="entry name" value="Tropomyosin"/>
    <property type="match status" value="1"/>
</dbReference>
<feature type="region of interest" description="Disordered" evidence="2">
    <location>
        <begin position="521"/>
        <end position="549"/>
    </location>
</feature>
<evidence type="ECO:0000313" key="4">
    <source>
        <dbReference type="Proteomes" id="UP000799428"/>
    </source>
</evidence>
<evidence type="ECO:0000313" key="3">
    <source>
        <dbReference type="EMBL" id="KAF2703407.1"/>
    </source>
</evidence>
<feature type="region of interest" description="Disordered" evidence="2">
    <location>
        <begin position="793"/>
        <end position="833"/>
    </location>
</feature>
<feature type="region of interest" description="Disordered" evidence="2">
    <location>
        <begin position="455"/>
        <end position="480"/>
    </location>
</feature>
<protein>
    <submittedName>
        <fullName evidence="3">Uncharacterized protein</fullName>
    </submittedName>
</protein>
<feature type="compositionally biased region" description="Basic residues" evidence="2">
    <location>
        <begin position="13"/>
        <end position="23"/>
    </location>
</feature>
<reference evidence="3" key="1">
    <citation type="journal article" date="2020" name="Stud. Mycol.">
        <title>101 Dothideomycetes genomes: a test case for predicting lifestyles and emergence of pathogens.</title>
        <authorList>
            <person name="Haridas S."/>
            <person name="Albert R."/>
            <person name="Binder M."/>
            <person name="Bloem J."/>
            <person name="Labutti K."/>
            <person name="Salamov A."/>
            <person name="Andreopoulos B."/>
            <person name="Baker S."/>
            <person name="Barry K."/>
            <person name="Bills G."/>
            <person name="Bluhm B."/>
            <person name="Cannon C."/>
            <person name="Castanera R."/>
            <person name="Culley D."/>
            <person name="Daum C."/>
            <person name="Ezra D."/>
            <person name="Gonzalez J."/>
            <person name="Henrissat B."/>
            <person name="Kuo A."/>
            <person name="Liang C."/>
            <person name="Lipzen A."/>
            <person name="Lutzoni F."/>
            <person name="Magnuson J."/>
            <person name="Mondo S."/>
            <person name="Nolan M."/>
            <person name="Ohm R."/>
            <person name="Pangilinan J."/>
            <person name="Park H.-J."/>
            <person name="Ramirez L."/>
            <person name="Alfaro M."/>
            <person name="Sun H."/>
            <person name="Tritt A."/>
            <person name="Yoshinaga Y."/>
            <person name="Zwiers L.-H."/>
            <person name="Turgeon B."/>
            <person name="Goodwin S."/>
            <person name="Spatafora J."/>
            <person name="Crous P."/>
            <person name="Grigoriev I."/>
        </authorList>
    </citation>
    <scope>NUCLEOTIDE SEQUENCE</scope>
    <source>
        <strain evidence="3">CBS 279.74</strain>
    </source>
</reference>
<dbReference type="Proteomes" id="UP000799428">
    <property type="component" value="Unassembled WGS sequence"/>
</dbReference>
<organism evidence="3 4">
    <name type="scientific">Pleomassaria siparia CBS 279.74</name>
    <dbReference type="NCBI Taxonomy" id="1314801"/>
    <lineage>
        <taxon>Eukaryota</taxon>
        <taxon>Fungi</taxon>
        <taxon>Dikarya</taxon>
        <taxon>Ascomycota</taxon>
        <taxon>Pezizomycotina</taxon>
        <taxon>Dothideomycetes</taxon>
        <taxon>Pleosporomycetidae</taxon>
        <taxon>Pleosporales</taxon>
        <taxon>Pleomassariaceae</taxon>
        <taxon>Pleomassaria</taxon>
    </lineage>
</organism>
<name>A0A6G1JTB1_9PLEO</name>
<feature type="compositionally biased region" description="Acidic residues" evidence="2">
    <location>
        <begin position="803"/>
        <end position="817"/>
    </location>
</feature>
<sequence length="995" mass="112895">MARSHSSYTASPMRHRSPRHSPARRPTSEDGSQYELDLDALGMNSTFESTGLEESRDPNVDVVDTSDIEGPDDFTMNMTYWMTADLPLAQIKSRKEASSKVQEVRGDARLGENGGQDTIEEGDEAFIQHSARDRQGEEEDFNSASPTVRVRGSTDDKEDRDDNSDSSMENDEKVMSYLDALPDTDIPDAISSTPMQVQNRNMLQLPKRSPSRTRSLQPTVEDCDTPRKPTQATVIHHVLQESTEVGLSEEDKVQSKIADLHSRLQQQELASKTRITELETLLSFTRSELEARLTANYTQKEKIAYLEGENDRLFNQRQASEASAEKRLKEQGSELKLKRQEFEEELRLQNLAKLQSQREDFEQQLAKSEDAKRAVQRQVEAKDRTLSELRSELGHLKQAKEQELQAIKTTHSAEHQKHEQTFAQERTALNEKLSALQTQADNLQASLAKATAEAKSAREEAQANAVPRLFTPSSSQNDLSRISELESRIETLQSQLHESRTSNATKDQELLRTSDLESRIQSLQSQLDSSRAEVTTSKEQALQRNSDLESRLQSLQAQLDASRANLSAKDQDVLRKTDLESQIQTLQSHLEAARAEATAKEQELKHKSDLESRIQSLQSQTSSSRTDLAAKDQCLLRNIEEKERLEERLNTAQGRIEGLETTITTLRQQVAEAQRQSSKSRTDVERYERELEDATDRLEDARAEADRRVADMEKKLSKMKDSKMEVETRLKHLASSHENLIEEQEMQLDDVRSNAEDAVRKAGAIVEQERSEKRKLIKELKAKTIELENLRAESARKMADTENVSDDDDDEEEEENEPSSSSASARNKAEAKAKDVEIANLRTLIRTQAATMKTLKSDLSALRKTHTRTLSKSSTQTELDTTIQTLHAELHVLRKEKATLTMEAAAREEDLEATNKAMDEKLAAMMSKVLKERARTVVGMRDGQWAETLGKKQDEREFMGKLLMREWGRQEVGVADEREGLGEKQRFRYKYVKRT</sequence>
<feature type="region of interest" description="Disordered" evidence="2">
    <location>
        <begin position="597"/>
        <end position="628"/>
    </location>
</feature>
<accession>A0A6G1JTB1</accession>
<feature type="region of interest" description="Disordered" evidence="2">
    <location>
        <begin position="207"/>
        <end position="228"/>
    </location>
</feature>
<dbReference type="OrthoDB" id="3911405at2759"/>
<proteinExistence type="predicted"/>
<dbReference type="AlphaFoldDB" id="A0A6G1JTB1"/>
<keyword evidence="4" id="KW-1185">Reference proteome</keyword>
<evidence type="ECO:0000256" key="2">
    <source>
        <dbReference type="SAM" id="MobiDB-lite"/>
    </source>
</evidence>
<feature type="compositionally biased region" description="Polar residues" evidence="2">
    <location>
        <begin position="471"/>
        <end position="480"/>
    </location>
</feature>
<feature type="compositionally biased region" description="Basic and acidic residues" evidence="2">
    <location>
        <begin position="97"/>
        <end position="110"/>
    </location>
</feature>
<keyword evidence="1" id="KW-0175">Coiled coil</keyword>
<feature type="region of interest" description="Disordered" evidence="2">
    <location>
        <begin position="671"/>
        <end position="692"/>
    </location>
</feature>
<evidence type="ECO:0000256" key="1">
    <source>
        <dbReference type="SAM" id="Coils"/>
    </source>
</evidence>
<dbReference type="EMBL" id="MU005787">
    <property type="protein sequence ID" value="KAF2703407.1"/>
    <property type="molecule type" value="Genomic_DNA"/>
</dbReference>
<feature type="region of interest" description="Disordered" evidence="2">
    <location>
        <begin position="97"/>
        <end position="171"/>
    </location>
</feature>
<feature type="compositionally biased region" description="Low complexity" evidence="2">
    <location>
        <begin position="613"/>
        <end position="626"/>
    </location>
</feature>
<feature type="coiled-coil region" evidence="1">
    <location>
        <begin position="883"/>
        <end position="928"/>
    </location>
</feature>